<keyword evidence="1" id="KW-0732">Signal</keyword>
<keyword evidence="3" id="KW-1185">Reference proteome</keyword>
<accession>A0A167GLK6</accession>
<evidence type="ECO:0000313" key="2">
    <source>
        <dbReference type="EMBL" id="ANB16698.1"/>
    </source>
</evidence>
<protein>
    <submittedName>
        <fullName evidence="2">Uncharacterized protein</fullName>
    </submittedName>
</protein>
<evidence type="ECO:0000313" key="3">
    <source>
        <dbReference type="Proteomes" id="UP000076830"/>
    </source>
</evidence>
<evidence type="ECO:0000256" key="1">
    <source>
        <dbReference type="SAM" id="SignalP"/>
    </source>
</evidence>
<dbReference type="AlphaFoldDB" id="A0A167GLK6"/>
<reference evidence="2 3" key="1">
    <citation type="submission" date="2016-04" db="EMBL/GenBank/DDBJ databases">
        <title>Complete genome sequence of Dokdonella koreensis DS-123T.</title>
        <authorList>
            <person name="Kim J.F."/>
            <person name="Lee H."/>
            <person name="Kwak M.-J."/>
        </authorList>
    </citation>
    <scope>NUCLEOTIDE SEQUENCE [LARGE SCALE GENOMIC DNA]</scope>
    <source>
        <strain evidence="2 3">DS-123</strain>
    </source>
</reference>
<organism evidence="2 3">
    <name type="scientific">Dokdonella koreensis DS-123</name>
    <dbReference type="NCBI Taxonomy" id="1300342"/>
    <lineage>
        <taxon>Bacteria</taxon>
        <taxon>Pseudomonadati</taxon>
        <taxon>Pseudomonadota</taxon>
        <taxon>Gammaproteobacteria</taxon>
        <taxon>Lysobacterales</taxon>
        <taxon>Rhodanobacteraceae</taxon>
        <taxon>Dokdonella</taxon>
    </lineage>
</organism>
<name>A0A167GLK6_9GAMM</name>
<dbReference type="STRING" id="1300342.I596_662"/>
<feature type="signal peptide" evidence="1">
    <location>
        <begin position="1"/>
        <end position="23"/>
    </location>
</feature>
<dbReference type="RefSeq" id="WP_067644028.1">
    <property type="nucleotide sequence ID" value="NZ_CP015249.1"/>
</dbReference>
<dbReference type="Proteomes" id="UP000076830">
    <property type="component" value="Chromosome"/>
</dbReference>
<gene>
    <name evidence="2" type="ORF">I596_662</name>
</gene>
<dbReference type="OrthoDB" id="6024990at2"/>
<proteinExistence type="predicted"/>
<dbReference type="EMBL" id="CP015249">
    <property type="protein sequence ID" value="ANB16698.1"/>
    <property type="molecule type" value="Genomic_DNA"/>
</dbReference>
<sequence length="127" mass="13356">MKRVSFPLAAAAAFLGWTGSAQALPPEVACYVETPALDQFTRPVCSDSHYSVGTTTAVFEVFNLAAGVAYTLDWDHAGCIDDEVQCVLPIASSTVSGSMINVTVTVTNLATSEVTVTSVRARNLVDP</sequence>
<feature type="chain" id="PRO_5007886950" evidence="1">
    <location>
        <begin position="24"/>
        <end position="127"/>
    </location>
</feature>
<dbReference type="KEGG" id="dko:I596_662"/>